<name>A0A934PB09_9STRE</name>
<dbReference type="Proteomes" id="UP000644875">
    <property type="component" value="Unassembled WGS sequence"/>
</dbReference>
<dbReference type="EMBL" id="JAENBP010000006">
    <property type="protein sequence ID" value="MBJ8350105.1"/>
    <property type="molecule type" value="Genomic_DNA"/>
</dbReference>
<comment type="caution">
    <text evidence="1">The sequence shown here is derived from an EMBL/GenBank/DDBJ whole genome shotgun (WGS) entry which is preliminary data.</text>
</comment>
<protein>
    <submittedName>
        <fullName evidence="1">ABC transporter ATPase</fullName>
    </submittedName>
</protein>
<evidence type="ECO:0000313" key="2">
    <source>
        <dbReference type="Proteomes" id="UP000644875"/>
    </source>
</evidence>
<organism evidence="1 2">
    <name type="scientific">Streptococcus zalophi</name>
    <dbReference type="NCBI Taxonomy" id="640031"/>
    <lineage>
        <taxon>Bacteria</taxon>
        <taxon>Bacillati</taxon>
        <taxon>Bacillota</taxon>
        <taxon>Bacilli</taxon>
        <taxon>Lactobacillales</taxon>
        <taxon>Streptococcaceae</taxon>
        <taxon>Streptococcus</taxon>
    </lineage>
</organism>
<reference evidence="1 2" key="1">
    <citation type="journal article" date="2021" name="Int. J. Syst. Evol. Microbiol.">
        <title>Streptococcus vicugnae sp. nov., isolated from faeces of alpacas (Vicugna pacos) and cattle (Bos taurus), Streptococcus zalophi sp. nov., and Streptococcus pacificus sp. nov., isolated from respiratory tract of California sea lions (Zalophus californianus).</title>
        <authorList>
            <person name="Volokhov D.V."/>
            <person name="Zagorodnyaya T.A."/>
            <person name="Shen Z."/>
            <person name="Blom J."/>
            <person name="Furtak V.A."/>
            <person name="Eisenberg T."/>
            <person name="Fan P."/>
            <person name="Jeong K.C."/>
            <person name="Gao Y."/>
            <person name="Zhang S."/>
            <person name="Amselle M."/>
        </authorList>
    </citation>
    <scope>NUCLEOTIDE SEQUENCE [LARGE SCALE GENOMIC DNA]</scope>
    <source>
        <strain evidence="2">CSL7508-lung</strain>
    </source>
</reference>
<keyword evidence="2" id="KW-1185">Reference proteome</keyword>
<dbReference type="AlphaFoldDB" id="A0A934PB09"/>
<gene>
    <name evidence="1" type="ORF">JHK64_05610</name>
</gene>
<accession>A0A934PB09</accession>
<proteinExistence type="predicted"/>
<evidence type="ECO:0000313" key="1">
    <source>
        <dbReference type="EMBL" id="MBJ8350105.1"/>
    </source>
</evidence>
<sequence>MPTNSDNGYEILIQTITAASRLPFVKVDRDEFLKNEFKNDKYLKIILEKGPQAVYSPKALKKRAYRIVDKTTKSTSTVSFLSGLPSNPLTSTIAAGADISQYFGFALNLSQQIAYLFGEENLFSEDEKELPEEIKIRIIAYLGAMFGATGSTKLITKVSEMAGKNVGKKVAQQALTKTAWYPLVKRVGSVLGAKITKKTVESVISKSIPIIGGVISGSITYVTFKPMGERLTDTFVSYLNGEFDKEETEFELNEEFAQEIENKPIIDAEFIENN</sequence>
<dbReference type="RefSeq" id="WP_199568023.1">
    <property type="nucleotide sequence ID" value="NZ_JAENBP010000006.1"/>
</dbReference>